<evidence type="ECO:0000313" key="2">
    <source>
        <dbReference type="EMBL" id="HEC05291.1"/>
    </source>
</evidence>
<keyword evidence="1" id="KW-0472">Membrane</keyword>
<comment type="caution">
    <text evidence="2">The sequence shown here is derived from an EMBL/GenBank/DDBJ whole genome shotgun (WGS) entry which is preliminary data.</text>
</comment>
<dbReference type="AlphaFoldDB" id="A0A831RQT5"/>
<protein>
    <submittedName>
        <fullName evidence="2">Uncharacterized protein</fullName>
    </submittedName>
</protein>
<accession>A0A831RQT5</accession>
<reference evidence="2" key="1">
    <citation type="journal article" date="2020" name="mSystems">
        <title>Genome- and Community-Level Interaction Insights into Carbon Utilization and Element Cycling Functions of Hydrothermarchaeota in Hydrothermal Sediment.</title>
        <authorList>
            <person name="Zhou Z."/>
            <person name="Liu Y."/>
            <person name="Xu W."/>
            <person name="Pan J."/>
            <person name="Luo Z.H."/>
            <person name="Li M."/>
        </authorList>
    </citation>
    <scope>NUCLEOTIDE SEQUENCE [LARGE SCALE GENOMIC DNA]</scope>
    <source>
        <strain evidence="2">HyVt-458</strain>
    </source>
</reference>
<evidence type="ECO:0000256" key="1">
    <source>
        <dbReference type="SAM" id="Phobius"/>
    </source>
</evidence>
<keyword evidence="1" id="KW-1133">Transmembrane helix</keyword>
<feature type="transmembrane region" description="Helical" evidence="1">
    <location>
        <begin position="6"/>
        <end position="24"/>
    </location>
</feature>
<feature type="transmembrane region" description="Helical" evidence="1">
    <location>
        <begin position="31"/>
        <end position="49"/>
    </location>
</feature>
<name>A0A831RQT5_9GAMM</name>
<proteinExistence type="predicted"/>
<feature type="transmembrane region" description="Helical" evidence="1">
    <location>
        <begin position="69"/>
        <end position="90"/>
    </location>
</feature>
<gene>
    <name evidence="2" type="ORF">ENJ12_00430</name>
</gene>
<organism evidence="2">
    <name type="scientific">Thiolapillus brandeum</name>
    <dbReference type="NCBI Taxonomy" id="1076588"/>
    <lineage>
        <taxon>Bacteria</taxon>
        <taxon>Pseudomonadati</taxon>
        <taxon>Pseudomonadota</taxon>
        <taxon>Gammaproteobacteria</taxon>
        <taxon>Chromatiales</taxon>
        <taxon>Sedimenticolaceae</taxon>
        <taxon>Thiolapillus</taxon>
    </lineage>
</organism>
<dbReference type="Proteomes" id="UP000886339">
    <property type="component" value="Unassembled WGS sequence"/>
</dbReference>
<sequence length="112" mass="12510">MIRILSIEFLLMFVIGAVVFRLTWAFTRKKLPCWSSVLILVAIILLFVPGHIDETLIVEFGGKTPPKHLLSPLAVNLLRCVGVLLGAWLATTVIGKRKKIGLEDKPPYDDFP</sequence>
<dbReference type="EMBL" id="DRLF01000016">
    <property type="protein sequence ID" value="HEC05291.1"/>
    <property type="molecule type" value="Genomic_DNA"/>
</dbReference>
<keyword evidence="1" id="KW-0812">Transmembrane</keyword>